<keyword evidence="3" id="KW-1185">Reference proteome</keyword>
<keyword evidence="1" id="KW-0732">Signal</keyword>
<dbReference type="RefSeq" id="WP_131905143.1">
    <property type="nucleotide sequence ID" value="NZ_BAAAFU010000004.1"/>
</dbReference>
<gene>
    <name evidence="2" type="ORF">EV695_1310</name>
</gene>
<sequence length="116" mass="11242">MKIQLLTAVAILALGVTSAYAGGGRHHGGGGGTDLSNKSKNALAIGKSSSGGSSSGLLGSSSSYLNVSAGRAIAGSIVLEGGACACDFDDVKNRSKNAIAVGNATAGSIHINTMGY</sequence>
<organism evidence="2 3">
    <name type="scientific">Cocleimonas flava</name>
    <dbReference type="NCBI Taxonomy" id="634765"/>
    <lineage>
        <taxon>Bacteria</taxon>
        <taxon>Pseudomonadati</taxon>
        <taxon>Pseudomonadota</taxon>
        <taxon>Gammaproteobacteria</taxon>
        <taxon>Thiotrichales</taxon>
        <taxon>Thiotrichaceae</taxon>
        <taxon>Cocleimonas</taxon>
    </lineage>
</organism>
<evidence type="ECO:0008006" key="4">
    <source>
        <dbReference type="Google" id="ProtNLM"/>
    </source>
</evidence>
<dbReference type="AlphaFoldDB" id="A0A4R1F2P9"/>
<name>A0A4R1F2P9_9GAMM</name>
<dbReference type="Proteomes" id="UP000294887">
    <property type="component" value="Unassembled WGS sequence"/>
</dbReference>
<protein>
    <recommendedName>
        <fullName evidence="4">Pectate lyase</fullName>
    </recommendedName>
</protein>
<feature type="signal peptide" evidence="1">
    <location>
        <begin position="1"/>
        <end position="21"/>
    </location>
</feature>
<evidence type="ECO:0000313" key="3">
    <source>
        <dbReference type="Proteomes" id="UP000294887"/>
    </source>
</evidence>
<feature type="chain" id="PRO_5020600474" description="Pectate lyase" evidence="1">
    <location>
        <begin position="22"/>
        <end position="116"/>
    </location>
</feature>
<proteinExistence type="predicted"/>
<evidence type="ECO:0000313" key="2">
    <source>
        <dbReference type="EMBL" id="TCJ86812.1"/>
    </source>
</evidence>
<reference evidence="2 3" key="1">
    <citation type="submission" date="2019-03" db="EMBL/GenBank/DDBJ databases">
        <title>Genomic Encyclopedia of Type Strains, Phase IV (KMG-IV): sequencing the most valuable type-strain genomes for metagenomic binning, comparative biology and taxonomic classification.</title>
        <authorList>
            <person name="Goeker M."/>
        </authorList>
    </citation>
    <scope>NUCLEOTIDE SEQUENCE [LARGE SCALE GENOMIC DNA]</scope>
    <source>
        <strain evidence="2 3">DSM 24830</strain>
    </source>
</reference>
<accession>A0A4R1F2P9</accession>
<comment type="caution">
    <text evidence="2">The sequence shown here is derived from an EMBL/GenBank/DDBJ whole genome shotgun (WGS) entry which is preliminary data.</text>
</comment>
<evidence type="ECO:0000256" key="1">
    <source>
        <dbReference type="SAM" id="SignalP"/>
    </source>
</evidence>
<dbReference type="EMBL" id="SMFQ01000003">
    <property type="protein sequence ID" value="TCJ86812.1"/>
    <property type="molecule type" value="Genomic_DNA"/>
</dbReference>